<dbReference type="InterPro" id="IPR050237">
    <property type="entry name" value="ATP-dep_AMP-bd_enzyme"/>
</dbReference>
<feature type="domain" description="ApeI dehydratase-like" evidence="3">
    <location>
        <begin position="566"/>
        <end position="656"/>
    </location>
</feature>
<evidence type="ECO:0000313" key="4">
    <source>
        <dbReference type="EMBL" id="RXN92737.1"/>
    </source>
</evidence>
<dbReference type="InterPro" id="IPR042099">
    <property type="entry name" value="ANL_N_sf"/>
</dbReference>
<dbReference type="InterPro" id="IPR000873">
    <property type="entry name" value="AMP-dep_synth/lig_dom"/>
</dbReference>
<keyword evidence="5" id="KW-1185">Reference proteome</keyword>
<dbReference type="Gene3D" id="3.10.129.10">
    <property type="entry name" value="Hotdog Thioesterase"/>
    <property type="match status" value="1"/>
</dbReference>
<dbReference type="InterPro" id="IPR029069">
    <property type="entry name" value="HotDog_dom_sf"/>
</dbReference>
<dbReference type="EMBL" id="PYAL01000001">
    <property type="protein sequence ID" value="RXN92737.1"/>
    <property type="molecule type" value="Genomic_DNA"/>
</dbReference>
<dbReference type="InterPro" id="IPR054545">
    <property type="entry name" value="ApeI-like"/>
</dbReference>
<sequence length="666" mass="70608">MAAAAPRAQGSPGQVDKNMAWIPLHALLDGASANRQVAHDPDLDLATLGRHSLALAGALQARGVRRAGLWFDDAAQLAVALLACWRAGATAVLAPDGRAATRADLSRQDAGLDLWLTDAGPEVDPDPTAESAGMGGDKGGDKGAGMDTNTPPRTRPGPVAATIESLMAGAAPLPGGPLNLDTGAVVLCTSGSSGQPKQIRKGWRQLAAEIEALEALWHWSERPACVLGSVSAQHMYGLPFRLLWPLCAGRSLARRQLVYPEALQHASLPHAGFVWIASPALLKRLGTSLDHAALRGGLRQIISSGGPLPAEVSDSLARDLDCRPCEIYGSSETGAVAWRQGAAAWRPLPGAEVGIGSGTGSGTGSGSGIGTGQALWVRSPWLEGGQAFHTSDAVQLTDEGFILLGRMDRIVKIEEKRIALPAVEQALATHPWVREARIDLAAGEKRLAALVALTPRGVHALRNGGRAALAQALRAHLAPTQEALAVPRHWRFLRDLPWNAQGKLPRADFEHALQRPRWPMEVAIGAGDKAAPDGGPRDARDASNVRDTPHIDGPAGSASTPAARRYVLDVPLDLRQFDGHFAATPVVPGVAQIDWAMKLARRDLSPSLAFRGVDALKFQRLIRPGDRIDLSLRWEPARGRLYFEFRGDGQPCSSGRILTEARADDV</sequence>
<dbReference type="Gene3D" id="3.40.50.12780">
    <property type="entry name" value="N-terminal domain of ligase-like"/>
    <property type="match status" value="1"/>
</dbReference>
<dbReference type="PANTHER" id="PTHR43767">
    <property type="entry name" value="LONG-CHAIN-FATTY-ACID--COA LIGASE"/>
    <property type="match status" value="1"/>
</dbReference>
<accession>A0A4Q1HPI2</accession>
<dbReference type="InterPro" id="IPR020845">
    <property type="entry name" value="AMP-binding_CS"/>
</dbReference>
<feature type="compositionally biased region" description="Basic and acidic residues" evidence="1">
    <location>
        <begin position="535"/>
        <end position="550"/>
    </location>
</feature>
<dbReference type="AlphaFoldDB" id="A0A4Q1HPI2"/>
<proteinExistence type="predicted"/>
<protein>
    <submittedName>
        <fullName evidence="4">AMP-binding protein</fullName>
    </submittedName>
</protein>
<name>A0A4Q1HPI2_9BURK</name>
<dbReference type="Pfam" id="PF22818">
    <property type="entry name" value="ApeI-like"/>
    <property type="match status" value="1"/>
</dbReference>
<dbReference type="Gene3D" id="3.30.300.30">
    <property type="match status" value="1"/>
</dbReference>
<evidence type="ECO:0000256" key="1">
    <source>
        <dbReference type="SAM" id="MobiDB-lite"/>
    </source>
</evidence>
<dbReference type="SUPFAM" id="SSF56801">
    <property type="entry name" value="Acetyl-CoA synthetase-like"/>
    <property type="match status" value="1"/>
</dbReference>
<evidence type="ECO:0000259" key="3">
    <source>
        <dbReference type="Pfam" id="PF22818"/>
    </source>
</evidence>
<feature type="region of interest" description="Disordered" evidence="1">
    <location>
        <begin position="119"/>
        <end position="156"/>
    </location>
</feature>
<dbReference type="PROSITE" id="PS00455">
    <property type="entry name" value="AMP_BINDING"/>
    <property type="match status" value="1"/>
</dbReference>
<organism evidence="4 5">
    <name type="scientific">Achromobacter aloeverae</name>
    <dbReference type="NCBI Taxonomy" id="1750518"/>
    <lineage>
        <taxon>Bacteria</taxon>
        <taxon>Pseudomonadati</taxon>
        <taxon>Pseudomonadota</taxon>
        <taxon>Betaproteobacteria</taxon>
        <taxon>Burkholderiales</taxon>
        <taxon>Alcaligenaceae</taxon>
        <taxon>Achromobacter</taxon>
    </lineage>
</organism>
<dbReference type="SUPFAM" id="SSF54637">
    <property type="entry name" value="Thioesterase/thiol ester dehydrase-isomerase"/>
    <property type="match status" value="1"/>
</dbReference>
<reference evidence="4 5" key="1">
    <citation type="journal article" date="2017" name="Int. J. Syst. Evol. Microbiol.">
        <title>Achromobacter aloeverae sp. nov., isolated from the root of Aloe vera (L.) Burm.f.</title>
        <authorList>
            <person name="Kuncharoen N."/>
            <person name="Muramatsu Y."/>
            <person name="Shibata C."/>
            <person name="Kamakura Y."/>
            <person name="Nakagawa Y."/>
            <person name="Tanasupawat S."/>
        </authorList>
    </citation>
    <scope>NUCLEOTIDE SEQUENCE [LARGE SCALE GENOMIC DNA]</scope>
    <source>
        <strain evidence="4 5">AVA-1</strain>
    </source>
</reference>
<feature type="region of interest" description="Disordered" evidence="1">
    <location>
        <begin position="527"/>
        <end position="559"/>
    </location>
</feature>
<comment type="caution">
    <text evidence="4">The sequence shown here is derived from an EMBL/GenBank/DDBJ whole genome shotgun (WGS) entry which is preliminary data.</text>
</comment>
<dbReference type="Proteomes" id="UP000290849">
    <property type="component" value="Unassembled WGS sequence"/>
</dbReference>
<feature type="domain" description="AMP-dependent synthetase/ligase" evidence="2">
    <location>
        <begin position="47"/>
        <end position="349"/>
    </location>
</feature>
<dbReference type="PANTHER" id="PTHR43767:SF10">
    <property type="entry name" value="SURFACTIN SYNTHASE SUBUNIT 1"/>
    <property type="match status" value="1"/>
</dbReference>
<dbReference type="InterPro" id="IPR045851">
    <property type="entry name" value="AMP-bd_C_sf"/>
</dbReference>
<dbReference type="Pfam" id="PF00501">
    <property type="entry name" value="AMP-binding"/>
    <property type="match status" value="1"/>
</dbReference>
<evidence type="ECO:0000313" key="5">
    <source>
        <dbReference type="Proteomes" id="UP000290849"/>
    </source>
</evidence>
<gene>
    <name evidence="4" type="ORF">C7R54_03025</name>
</gene>
<evidence type="ECO:0000259" key="2">
    <source>
        <dbReference type="Pfam" id="PF00501"/>
    </source>
</evidence>